<comment type="caution">
    <text evidence="1">The sequence shown here is derived from an EMBL/GenBank/DDBJ whole genome shotgun (WGS) entry which is preliminary data.</text>
</comment>
<reference evidence="1" key="1">
    <citation type="submission" date="2022-12" db="EMBL/GenBank/DDBJ databases">
        <title>Genome assemblies of Blomia tropicalis.</title>
        <authorList>
            <person name="Cui Y."/>
        </authorList>
    </citation>
    <scope>NUCLEOTIDE SEQUENCE</scope>
    <source>
        <tissue evidence="1">Adult mites</tissue>
    </source>
</reference>
<dbReference type="AlphaFoldDB" id="A0A9Q0RKY0"/>
<evidence type="ECO:0000313" key="2">
    <source>
        <dbReference type="Proteomes" id="UP001142055"/>
    </source>
</evidence>
<organism evidence="1 2">
    <name type="scientific">Blomia tropicalis</name>
    <name type="common">Mite</name>
    <dbReference type="NCBI Taxonomy" id="40697"/>
    <lineage>
        <taxon>Eukaryota</taxon>
        <taxon>Metazoa</taxon>
        <taxon>Ecdysozoa</taxon>
        <taxon>Arthropoda</taxon>
        <taxon>Chelicerata</taxon>
        <taxon>Arachnida</taxon>
        <taxon>Acari</taxon>
        <taxon>Acariformes</taxon>
        <taxon>Sarcoptiformes</taxon>
        <taxon>Astigmata</taxon>
        <taxon>Glycyphagoidea</taxon>
        <taxon>Echimyopodidae</taxon>
        <taxon>Blomia</taxon>
    </lineage>
</organism>
<protein>
    <submittedName>
        <fullName evidence="1">Uncharacterized protein</fullName>
    </submittedName>
</protein>
<gene>
    <name evidence="1" type="ORF">RDWZM_009308</name>
</gene>
<dbReference type="Proteomes" id="UP001142055">
    <property type="component" value="Chromosome 3"/>
</dbReference>
<keyword evidence="2" id="KW-1185">Reference proteome</keyword>
<dbReference type="EMBL" id="JAPWDV010000003">
    <property type="protein sequence ID" value="KAJ6218151.1"/>
    <property type="molecule type" value="Genomic_DNA"/>
</dbReference>
<evidence type="ECO:0000313" key="1">
    <source>
        <dbReference type="EMBL" id="KAJ6218151.1"/>
    </source>
</evidence>
<name>A0A9Q0RKY0_BLOTA</name>
<accession>A0A9Q0RKY0</accession>
<sequence>MNDGTIWPGRHKPLLSIGIVVVVDVDVVRGQLNGGVESQQYKQARQTNIVIY</sequence>
<proteinExistence type="predicted"/>
<feature type="non-terminal residue" evidence="1">
    <location>
        <position position="52"/>
    </location>
</feature>